<dbReference type="InterPro" id="IPR029045">
    <property type="entry name" value="ClpP/crotonase-like_dom_sf"/>
</dbReference>
<organism evidence="2 3">
    <name type="scientific">Novosphingobium arvoryzae</name>
    <dbReference type="NCBI Taxonomy" id="1256514"/>
    <lineage>
        <taxon>Bacteria</taxon>
        <taxon>Pseudomonadati</taxon>
        <taxon>Pseudomonadota</taxon>
        <taxon>Alphaproteobacteria</taxon>
        <taxon>Sphingomonadales</taxon>
        <taxon>Sphingomonadaceae</taxon>
        <taxon>Novosphingobium</taxon>
    </lineage>
</organism>
<dbReference type="EMBL" id="BMZD01000008">
    <property type="protein sequence ID" value="GHA04910.1"/>
    <property type="molecule type" value="Genomic_DNA"/>
</dbReference>
<dbReference type="AlphaFoldDB" id="A0A918RLH8"/>
<reference evidence="2" key="2">
    <citation type="submission" date="2020-09" db="EMBL/GenBank/DDBJ databases">
        <authorList>
            <person name="Sun Q."/>
            <person name="Kim S."/>
        </authorList>
    </citation>
    <scope>NUCLEOTIDE SEQUENCE</scope>
    <source>
        <strain evidence="2">KCTC 32422</strain>
    </source>
</reference>
<gene>
    <name evidence="2" type="primary">paaG</name>
    <name evidence="2" type="ORF">GCM10011617_27360</name>
</gene>
<evidence type="ECO:0000256" key="1">
    <source>
        <dbReference type="ARBA" id="ARBA00005254"/>
    </source>
</evidence>
<dbReference type="GO" id="GO:0003824">
    <property type="term" value="F:catalytic activity"/>
    <property type="evidence" value="ECO:0007669"/>
    <property type="project" value="UniProtKB-ARBA"/>
</dbReference>
<dbReference type="InterPro" id="IPR001753">
    <property type="entry name" value="Enoyl-CoA_hydra/iso"/>
</dbReference>
<accession>A0A918RLH8</accession>
<dbReference type="RefSeq" id="WP_189542498.1">
    <property type="nucleotide sequence ID" value="NZ_BMZD01000008.1"/>
</dbReference>
<keyword evidence="3" id="KW-1185">Reference proteome</keyword>
<dbReference type="PANTHER" id="PTHR43802">
    <property type="entry name" value="ENOYL-COA HYDRATASE"/>
    <property type="match status" value="1"/>
</dbReference>
<reference evidence="2" key="1">
    <citation type="journal article" date="2014" name="Int. J. Syst. Evol. Microbiol.">
        <title>Complete genome sequence of Corynebacterium casei LMG S-19264T (=DSM 44701T), isolated from a smear-ripened cheese.</title>
        <authorList>
            <consortium name="US DOE Joint Genome Institute (JGI-PGF)"/>
            <person name="Walter F."/>
            <person name="Albersmeier A."/>
            <person name="Kalinowski J."/>
            <person name="Ruckert C."/>
        </authorList>
    </citation>
    <scope>NUCLEOTIDE SEQUENCE</scope>
    <source>
        <strain evidence="2">KCTC 32422</strain>
    </source>
</reference>
<dbReference type="CDD" id="cd06558">
    <property type="entry name" value="crotonase-like"/>
    <property type="match status" value="1"/>
</dbReference>
<comment type="caution">
    <text evidence="2">The sequence shown here is derived from an EMBL/GenBank/DDBJ whole genome shotgun (WGS) entry which is preliminary data.</text>
</comment>
<dbReference type="Gene3D" id="3.90.226.10">
    <property type="entry name" value="2-enoyl-CoA Hydratase, Chain A, domain 1"/>
    <property type="match status" value="1"/>
</dbReference>
<dbReference type="SUPFAM" id="SSF52096">
    <property type="entry name" value="ClpP/crotonase"/>
    <property type="match status" value="1"/>
</dbReference>
<protein>
    <submittedName>
        <fullName evidence="2">Enoyl-CoA hydratase</fullName>
    </submittedName>
</protein>
<evidence type="ECO:0000313" key="2">
    <source>
        <dbReference type="EMBL" id="GHA04910.1"/>
    </source>
</evidence>
<name>A0A918RLH8_9SPHN</name>
<proteinExistence type="inferred from homology"/>
<dbReference type="PANTHER" id="PTHR43802:SF1">
    <property type="entry name" value="IP11341P-RELATED"/>
    <property type="match status" value="1"/>
</dbReference>
<comment type="similarity">
    <text evidence="1">Belongs to the enoyl-CoA hydratase/isomerase family.</text>
</comment>
<evidence type="ECO:0000313" key="3">
    <source>
        <dbReference type="Proteomes" id="UP000634139"/>
    </source>
</evidence>
<dbReference type="Pfam" id="PF00378">
    <property type="entry name" value="ECH_1"/>
    <property type="match status" value="1"/>
</dbReference>
<dbReference type="Proteomes" id="UP000634139">
    <property type="component" value="Unassembled WGS sequence"/>
</dbReference>
<sequence>MTYETILFDVADHVATITINRPEAMNSFNRQMMDDFARVWHEISWNDDIHVTVLRAAPGRAFCTGVDVKGAVAGDRPAVDLDNIWHCFDPGDQLGPKSMQCWKPMICAVHGMAAGGAFYWLNEADIIIASEDATFFDPHVTYGMTSALEPIGMTYKMPLADVLRMVLLGNDERMSAEYAKSIGLVSEVVPLDRLWDRAHEMALQIAAKPPAAIQGSIKAIWSSLDMPRSVALANALKYPQIGNPVGVPQVDRAALMADKAKKYTIR</sequence>